<name>A0A9Q2NI02_9RHOB</name>
<dbReference type="AlphaFoldDB" id="A0A9Q2NI02"/>
<dbReference type="EMBL" id="JAFBWN010000005">
    <property type="protein sequence ID" value="MBM2355056.1"/>
    <property type="molecule type" value="Genomic_DNA"/>
</dbReference>
<proteinExistence type="predicted"/>
<evidence type="ECO:0000313" key="1">
    <source>
        <dbReference type="EMBL" id="MBM2355056.1"/>
    </source>
</evidence>
<reference evidence="1" key="1">
    <citation type="submission" date="2021-01" db="EMBL/GenBank/DDBJ databases">
        <title>Diatom-associated Roseobacters Show Island Model of Population Structure.</title>
        <authorList>
            <person name="Qu L."/>
            <person name="Feng X."/>
            <person name="Chen Y."/>
            <person name="Li L."/>
            <person name="Wang X."/>
            <person name="Hu Z."/>
            <person name="Wang H."/>
            <person name="Luo H."/>
        </authorList>
    </citation>
    <scope>NUCLEOTIDE SEQUENCE</scope>
    <source>
        <strain evidence="1">SM26-45</strain>
    </source>
</reference>
<dbReference type="Proteomes" id="UP000809337">
    <property type="component" value="Unassembled WGS sequence"/>
</dbReference>
<gene>
    <name evidence="1" type="ORF">JQX14_10925</name>
</gene>
<comment type="caution">
    <text evidence="1">The sequence shown here is derived from an EMBL/GenBank/DDBJ whole genome shotgun (WGS) entry which is preliminary data.</text>
</comment>
<organism evidence="1 2">
    <name type="scientific">Pseudosulfitobacter pseudonitzschiae</name>
    <dbReference type="NCBI Taxonomy" id="1402135"/>
    <lineage>
        <taxon>Bacteria</taxon>
        <taxon>Pseudomonadati</taxon>
        <taxon>Pseudomonadota</taxon>
        <taxon>Alphaproteobacteria</taxon>
        <taxon>Rhodobacterales</taxon>
        <taxon>Roseobacteraceae</taxon>
        <taxon>Pseudosulfitobacter</taxon>
    </lineage>
</organism>
<protein>
    <submittedName>
        <fullName evidence="1">Uncharacterized protein</fullName>
    </submittedName>
</protein>
<accession>A0A9Q2NI02</accession>
<sequence length="45" mass="4905">MSTPAIDTGQARTPIGGFQHNLRGKKLDAGFNLWDTEAALHNPKK</sequence>
<evidence type="ECO:0000313" key="2">
    <source>
        <dbReference type="Proteomes" id="UP000809337"/>
    </source>
</evidence>